<dbReference type="OrthoDB" id="9767994at2"/>
<keyword evidence="1" id="KW-0812">Transmembrane</keyword>
<sequence>METKSSLQVDRKTFIRVSALAGVGIVFGANFFQSCESKKEKKIDLSKLNYNDFNAYIKISNKGMVTIYSPNPEIGQGVKTAMPMIIAEELDVPWEHVLVAQADLDPNNFKRQVAGGSQSIRKSWMPLREVGATAKQMLINAAAIKWGVDASECTAEKGIIKNKKGDELGYGDVVLDAAKLEVPTKVILKDPKDFKLIGKEKRNVDIDKIISGEPLFGMDYKEDGMLYAAIIHPPAFGQKLIDFDAKEAKQIKGVEDVVEVDGNIAVLATSTWLAFKGKKAVKANWSTNQTFDGTKEIDEKLNNLLTENKGTLVREDGSVKEGFLNADSVIEKTYEAPFLPHNTMEPMNFFAHVTPEKIHLRGPIQAPQDAVRRVAKMLNRKESDITLEMCRIGGGFGRRLYNDYIIEAVLISEKVKKPVKLVYQREDDMTAGIYRPQVKYQFKAGVKKGRLVAYQLKEAAINAGINESRANFFPAGSVENYRVETSPLKSSITTGAWRAPISNFLGFAEQSFFDELAEEMNIDPVQLRLDLLAKAKKNKSNRMQYSPERMEGVIKDVVQKSGWGKKENVYQGFSAYYSHNSHVAQVAEVELQDEKPVVTKIYCVVDCGIVVNPMGAITQAEGGIIDGFGHAMYGEMLIDKGVPQSKNFHQYNLIRIHQVPKIEVSFVKSNEAPTGLGEPTLPPVAAAVANAIKAATGERIRKQPFVNSGNII</sequence>
<dbReference type="Gene3D" id="3.90.1170.50">
    <property type="entry name" value="Aldehyde oxidase/xanthine dehydrogenase, a/b hammerhead"/>
    <property type="match status" value="1"/>
</dbReference>
<dbReference type="InterPro" id="IPR052516">
    <property type="entry name" value="N-heterocyclic_Hydroxylase"/>
</dbReference>
<gene>
    <name evidence="3" type="ORF">AXE80_13960</name>
</gene>
<dbReference type="InterPro" id="IPR046867">
    <property type="entry name" value="AldOxase/xan_DH_MoCoBD2"/>
</dbReference>
<dbReference type="Pfam" id="PF20256">
    <property type="entry name" value="MoCoBD_2"/>
    <property type="match status" value="2"/>
</dbReference>
<dbReference type="InterPro" id="IPR000674">
    <property type="entry name" value="Ald_Oxase/Xan_DH_a/b"/>
</dbReference>
<dbReference type="PIRSF" id="PIRSF036389">
    <property type="entry name" value="IOR_B"/>
    <property type="match status" value="1"/>
</dbReference>
<dbReference type="PANTHER" id="PTHR47495:SF2">
    <property type="entry name" value="ALDEHYDE DEHYDROGENASE"/>
    <property type="match status" value="1"/>
</dbReference>
<dbReference type="PROSITE" id="PS51257">
    <property type="entry name" value="PROKAR_LIPOPROTEIN"/>
    <property type="match status" value="1"/>
</dbReference>
<dbReference type="InterPro" id="IPR037165">
    <property type="entry name" value="AldOxase/xan_DH_Mopterin-bd_sf"/>
</dbReference>
<dbReference type="STRING" id="1790137.AXE80_13960"/>
<organism evidence="3 4">
    <name type="scientific">Wenyingzhuangia fucanilytica</name>
    <dbReference type="NCBI Taxonomy" id="1790137"/>
    <lineage>
        <taxon>Bacteria</taxon>
        <taxon>Pseudomonadati</taxon>
        <taxon>Bacteroidota</taxon>
        <taxon>Flavobacteriia</taxon>
        <taxon>Flavobacteriales</taxon>
        <taxon>Flavobacteriaceae</taxon>
        <taxon>Wenyingzhuangia</taxon>
    </lineage>
</organism>
<name>A0A1B1Y970_9FLAO</name>
<feature type="transmembrane region" description="Helical" evidence="1">
    <location>
        <begin position="14"/>
        <end position="32"/>
    </location>
</feature>
<dbReference type="Pfam" id="PF02738">
    <property type="entry name" value="MoCoBD_1"/>
    <property type="match status" value="1"/>
</dbReference>
<dbReference type="AlphaFoldDB" id="A0A1B1Y970"/>
<dbReference type="EMBL" id="CP014224">
    <property type="protein sequence ID" value="ANW97331.1"/>
    <property type="molecule type" value="Genomic_DNA"/>
</dbReference>
<evidence type="ECO:0000256" key="1">
    <source>
        <dbReference type="SAM" id="Phobius"/>
    </source>
</evidence>
<dbReference type="Gene3D" id="3.30.365.10">
    <property type="entry name" value="Aldehyde oxidase/xanthine dehydrogenase, molybdopterin binding domain"/>
    <property type="match status" value="4"/>
</dbReference>
<evidence type="ECO:0000313" key="3">
    <source>
        <dbReference type="EMBL" id="ANW97331.1"/>
    </source>
</evidence>
<feature type="domain" description="Aldehyde oxidase/xanthine dehydrogenase a/b hammerhead" evidence="2">
    <location>
        <begin position="211"/>
        <end position="289"/>
    </location>
</feature>
<dbReference type="InterPro" id="IPR008274">
    <property type="entry name" value="AldOxase/xan_DH_MoCoBD1"/>
</dbReference>
<dbReference type="RefSeq" id="WP_068828450.1">
    <property type="nucleotide sequence ID" value="NZ_CP014224.1"/>
</dbReference>
<keyword evidence="1" id="KW-1133">Transmembrane helix</keyword>
<dbReference type="SUPFAM" id="SSF56003">
    <property type="entry name" value="Molybdenum cofactor-binding domain"/>
    <property type="match status" value="2"/>
</dbReference>
<reference evidence="3 4" key="1">
    <citation type="submission" date="2016-02" db="EMBL/GenBank/DDBJ databases">
        <authorList>
            <person name="Wen L."/>
            <person name="He K."/>
            <person name="Yang H."/>
        </authorList>
    </citation>
    <scope>NUCLEOTIDE SEQUENCE [LARGE SCALE GENOMIC DNA]</scope>
    <source>
        <strain evidence="3 4">CZ1127</strain>
    </source>
</reference>
<dbReference type="GO" id="GO:0016491">
    <property type="term" value="F:oxidoreductase activity"/>
    <property type="evidence" value="ECO:0007669"/>
    <property type="project" value="InterPro"/>
</dbReference>
<evidence type="ECO:0000313" key="4">
    <source>
        <dbReference type="Proteomes" id="UP000092967"/>
    </source>
</evidence>
<dbReference type="Proteomes" id="UP000092967">
    <property type="component" value="Chromosome"/>
</dbReference>
<protein>
    <submittedName>
        <fullName evidence="3">Isoquinoline 1-oxidoreductase</fullName>
    </submittedName>
</protein>
<dbReference type="KEGG" id="wfu:AXE80_13960"/>
<dbReference type="SMART" id="SM01008">
    <property type="entry name" value="Ald_Xan_dh_C"/>
    <property type="match status" value="1"/>
</dbReference>
<proteinExistence type="predicted"/>
<dbReference type="PANTHER" id="PTHR47495">
    <property type="entry name" value="ALDEHYDE DEHYDROGENASE"/>
    <property type="match status" value="1"/>
</dbReference>
<accession>A0A1B1Y970</accession>
<keyword evidence="1" id="KW-0472">Membrane</keyword>
<keyword evidence="4" id="KW-1185">Reference proteome</keyword>
<dbReference type="InterPro" id="IPR012368">
    <property type="entry name" value="OxRdtase_Mopterin-bd_su_IorB"/>
</dbReference>
<evidence type="ECO:0000259" key="2">
    <source>
        <dbReference type="SMART" id="SM01008"/>
    </source>
</evidence>